<evidence type="ECO:0000313" key="1">
    <source>
        <dbReference type="EMBL" id="SIN64758.1"/>
    </source>
</evidence>
<keyword evidence="2" id="KW-1185">Reference proteome</keyword>
<dbReference type="EMBL" id="FSRA01000001">
    <property type="protein sequence ID" value="SIN64758.1"/>
    <property type="molecule type" value="Genomic_DNA"/>
</dbReference>
<dbReference type="Proteomes" id="UP000185003">
    <property type="component" value="Unassembled WGS sequence"/>
</dbReference>
<dbReference type="OrthoDB" id="673582at2"/>
<sequence length="92" mass="10132">MSDDKKQAPKKVKGQIILKTFARTTKSESLGVYLQTADGTFLIRPAGGNPFMDNPLAALAGKYIEAQGRKSSYVFFAKTWKEITEEEAGSKE</sequence>
<evidence type="ECO:0000313" key="2">
    <source>
        <dbReference type="Proteomes" id="UP000185003"/>
    </source>
</evidence>
<name>A0A1N6D1T4_9BACT</name>
<dbReference type="RefSeq" id="WP_074237229.1">
    <property type="nucleotide sequence ID" value="NZ_FSRA01000001.1"/>
</dbReference>
<dbReference type="AlphaFoldDB" id="A0A1N6D1T4"/>
<accession>A0A1N6D1T4</accession>
<dbReference type="STRING" id="536979.SAMN04488055_0120"/>
<reference evidence="1 2" key="1">
    <citation type="submission" date="2016-11" db="EMBL/GenBank/DDBJ databases">
        <authorList>
            <person name="Jaros S."/>
            <person name="Januszkiewicz K."/>
            <person name="Wedrychowicz H."/>
        </authorList>
    </citation>
    <scope>NUCLEOTIDE SEQUENCE [LARGE SCALE GENOMIC DNA]</scope>
    <source>
        <strain evidence="1 2">DSM 24787</strain>
    </source>
</reference>
<protein>
    <submittedName>
        <fullName evidence="1">Uncharacterized protein</fullName>
    </submittedName>
</protein>
<gene>
    <name evidence="1" type="ORF">SAMN04488055_0120</name>
</gene>
<proteinExistence type="predicted"/>
<organism evidence="1 2">
    <name type="scientific">Chitinophaga niabensis</name>
    <dbReference type="NCBI Taxonomy" id="536979"/>
    <lineage>
        <taxon>Bacteria</taxon>
        <taxon>Pseudomonadati</taxon>
        <taxon>Bacteroidota</taxon>
        <taxon>Chitinophagia</taxon>
        <taxon>Chitinophagales</taxon>
        <taxon>Chitinophagaceae</taxon>
        <taxon>Chitinophaga</taxon>
    </lineage>
</organism>